<organism evidence="3 4">
    <name type="scientific">Staphylococcus ureilyticus</name>
    <name type="common">Staphylococcus cohnii subsp. urealyticus</name>
    <dbReference type="NCBI Taxonomy" id="94138"/>
    <lineage>
        <taxon>Bacteria</taxon>
        <taxon>Bacillati</taxon>
        <taxon>Bacillota</taxon>
        <taxon>Bacilli</taxon>
        <taxon>Bacillales</taxon>
        <taxon>Staphylococcaceae</taxon>
        <taxon>Staphylococcus</taxon>
        <taxon>Staphylococcus cohnii species complex</taxon>
    </lineage>
</organism>
<dbReference type="GO" id="GO:0016020">
    <property type="term" value="C:membrane"/>
    <property type="evidence" value="ECO:0007669"/>
    <property type="project" value="TreeGrafter"/>
</dbReference>
<proteinExistence type="inferred from homology"/>
<protein>
    <submittedName>
        <fullName evidence="3">SDR family oxidoreductase</fullName>
    </submittedName>
</protein>
<keyword evidence="2" id="KW-0560">Oxidoreductase</keyword>
<dbReference type="AlphaFoldDB" id="A0AB34AJ51"/>
<dbReference type="Gene3D" id="3.40.50.720">
    <property type="entry name" value="NAD(P)-binding Rossmann-like Domain"/>
    <property type="match status" value="1"/>
</dbReference>
<reference evidence="3 4" key="1">
    <citation type="submission" date="2019-07" db="EMBL/GenBank/DDBJ databases">
        <title>Whole genome shotgun sequence of Staphylococcus cohnii subsp. urealyticus NBRC 109766.</title>
        <authorList>
            <person name="Hosoyama A."/>
            <person name="Uohara A."/>
            <person name="Ohji S."/>
            <person name="Ichikawa N."/>
        </authorList>
    </citation>
    <scope>NUCLEOTIDE SEQUENCE [LARGE SCALE GENOMIC DNA]</scope>
    <source>
        <strain evidence="3 4">NBRC 109766</strain>
    </source>
</reference>
<dbReference type="InterPro" id="IPR036291">
    <property type="entry name" value="NAD(P)-bd_dom_sf"/>
</dbReference>
<name>A0AB34AJ51_STAUR</name>
<evidence type="ECO:0000256" key="1">
    <source>
        <dbReference type="ARBA" id="ARBA00006484"/>
    </source>
</evidence>
<dbReference type="EMBL" id="BKAW01000005">
    <property type="protein sequence ID" value="GEQ02549.1"/>
    <property type="molecule type" value="Genomic_DNA"/>
</dbReference>
<accession>A0AB34AJ51</accession>
<dbReference type="SUPFAM" id="SSF51735">
    <property type="entry name" value="NAD(P)-binding Rossmann-fold domains"/>
    <property type="match status" value="1"/>
</dbReference>
<dbReference type="GO" id="GO:0016491">
    <property type="term" value="F:oxidoreductase activity"/>
    <property type="evidence" value="ECO:0007669"/>
    <property type="project" value="UniProtKB-KW"/>
</dbReference>
<evidence type="ECO:0000313" key="3">
    <source>
        <dbReference type="EMBL" id="GEQ02549.1"/>
    </source>
</evidence>
<keyword evidence="4" id="KW-1185">Reference proteome</keyword>
<dbReference type="PANTHER" id="PTHR44196:SF1">
    <property type="entry name" value="DEHYDROGENASE_REDUCTASE SDR FAMILY MEMBER 7B"/>
    <property type="match status" value="1"/>
</dbReference>
<dbReference type="CDD" id="cd05233">
    <property type="entry name" value="SDR_c"/>
    <property type="match status" value="1"/>
</dbReference>
<evidence type="ECO:0000313" key="4">
    <source>
        <dbReference type="Proteomes" id="UP000321839"/>
    </source>
</evidence>
<dbReference type="InterPro" id="IPR002347">
    <property type="entry name" value="SDR_fam"/>
</dbReference>
<dbReference type="RefSeq" id="WP_103161371.1">
    <property type="nucleotide sequence ID" value="NZ_BKAW01000005.1"/>
</dbReference>
<dbReference type="PRINTS" id="PR00081">
    <property type="entry name" value="GDHRDH"/>
</dbReference>
<evidence type="ECO:0000256" key="2">
    <source>
        <dbReference type="ARBA" id="ARBA00023002"/>
    </source>
</evidence>
<comment type="caution">
    <text evidence="3">The sequence shown here is derived from an EMBL/GenBank/DDBJ whole genome shotgun (WGS) entry which is preliminary data.</text>
</comment>
<comment type="similarity">
    <text evidence="1">Belongs to the short-chain dehydrogenases/reductases (SDR) family.</text>
</comment>
<gene>
    <name evidence="3" type="ORF">SCO02_09900</name>
</gene>
<dbReference type="Proteomes" id="UP000321839">
    <property type="component" value="Unassembled WGS sequence"/>
</dbReference>
<dbReference type="Pfam" id="PF00106">
    <property type="entry name" value="adh_short"/>
    <property type="match status" value="1"/>
</dbReference>
<sequence length="279" mass="31808">MIGKHFILTGGTSGLGKAILKTLLTKKVHVTVLARNPEKLKQFITQYNTEHLNIIKCDLQSQQEIINLKKYFQHQTIDGLIYCSGLGYFKSIEDHTSVEMFETYKLNVLHFNLLMKVIQPAFSKNPIIVGIGSQAAFISQGYAAHYGASKAAFNQLLNALRIEKPNYHIMTVNTGPIATPFHEKADPTMKFAKKYSDIMLDPEKLANQIIEGIIRQKLEINQPRWMHNLLKIYQLMPRFIEKTLLHYLKTKGNATSKMRNCHFDNSIKIEDSNNGVTDN</sequence>
<dbReference type="PANTHER" id="PTHR44196">
    <property type="entry name" value="DEHYDROGENASE/REDUCTASE SDR FAMILY MEMBER 7B"/>
    <property type="match status" value="1"/>
</dbReference>